<feature type="transmembrane region" description="Helical" evidence="7">
    <location>
        <begin position="207"/>
        <end position="231"/>
    </location>
</feature>
<protein>
    <submittedName>
        <fullName evidence="8">Uncharacterized protein</fullName>
    </submittedName>
</protein>
<evidence type="ECO:0000256" key="6">
    <source>
        <dbReference type="PIRSR" id="PIRSR604254-1"/>
    </source>
</evidence>
<reference evidence="8 9" key="1">
    <citation type="submission" date="2018-04" db="EMBL/GenBank/DDBJ databases">
        <title>The genome of golden apple snail Pomacea canaliculata provides insight into stress tolerance and invasive adaptation.</title>
        <authorList>
            <person name="Liu C."/>
            <person name="Liu B."/>
            <person name="Ren Y."/>
            <person name="Zhang Y."/>
            <person name="Wang H."/>
            <person name="Li S."/>
            <person name="Jiang F."/>
            <person name="Yin L."/>
            <person name="Zhang G."/>
            <person name="Qian W."/>
            <person name="Fan W."/>
        </authorList>
    </citation>
    <scope>NUCLEOTIDE SEQUENCE [LARGE SCALE GENOMIC DNA]</scope>
    <source>
        <strain evidence="8">SZHN2017</strain>
        <tissue evidence="8">Muscle</tissue>
    </source>
</reference>
<dbReference type="GO" id="GO:0016020">
    <property type="term" value="C:membrane"/>
    <property type="evidence" value="ECO:0007669"/>
    <property type="project" value="UniProtKB-SubCell"/>
</dbReference>
<evidence type="ECO:0000256" key="1">
    <source>
        <dbReference type="ARBA" id="ARBA00004141"/>
    </source>
</evidence>
<dbReference type="InterPro" id="IPR004254">
    <property type="entry name" value="AdipoR/HlyIII-related"/>
</dbReference>
<keyword evidence="3 7" id="KW-0812">Transmembrane</keyword>
<evidence type="ECO:0000313" key="8">
    <source>
        <dbReference type="EMBL" id="PVD36003.1"/>
    </source>
</evidence>
<evidence type="ECO:0000313" key="9">
    <source>
        <dbReference type="Proteomes" id="UP000245119"/>
    </source>
</evidence>
<proteinExistence type="inferred from homology"/>
<feature type="transmembrane region" description="Helical" evidence="7">
    <location>
        <begin position="243"/>
        <end position="264"/>
    </location>
</feature>
<dbReference type="GO" id="GO:0038023">
    <property type="term" value="F:signaling receptor activity"/>
    <property type="evidence" value="ECO:0007669"/>
    <property type="project" value="TreeGrafter"/>
</dbReference>
<comment type="similarity">
    <text evidence="2">Belongs to the ADIPOR family.</text>
</comment>
<evidence type="ECO:0000256" key="2">
    <source>
        <dbReference type="ARBA" id="ARBA00007018"/>
    </source>
</evidence>
<evidence type="ECO:0000256" key="5">
    <source>
        <dbReference type="ARBA" id="ARBA00023136"/>
    </source>
</evidence>
<dbReference type="GO" id="GO:0046872">
    <property type="term" value="F:metal ion binding"/>
    <property type="evidence" value="ECO:0007669"/>
    <property type="project" value="UniProtKB-KW"/>
</dbReference>
<dbReference type="Pfam" id="PF03006">
    <property type="entry name" value="HlyIII"/>
    <property type="match status" value="1"/>
</dbReference>
<name>A0A2T7PRF1_POMCA</name>
<dbReference type="AlphaFoldDB" id="A0A2T7PRF1"/>
<feature type="transmembrane region" description="Helical" evidence="7">
    <location>
        <begin position="308"/>
        <end position="331"/>
    </location>
</feature>
<sequence length="460" mass="51736">MSGRCWVWGRQDHSTPTANQLSLPPLSSSVQRSGVRGRVCRRLCTGSRPGSRQSRDGARAGCGAPGKLPGRVVLAARDSNKDEKKETNKQKTFQKRFVLTFTNRLFPDTVTLGRGKSGNAMFPSVTLIGRGLGGPLFHKDEMPEHFHEHFIERGYRHPKSSAWQCVLSLFDATNETLNFWTHFLPSWYFMWVLKGLAETLDFQHDPYTWPLLCYMFACCIFPLASAVAHTFNTMSEKARHVCFFLDYSALSLFSFGVAMSYYAYCFPSGLVGSWLARNYVSGAGVFAILCTTASCMTRFMRPSVLRQVLRLSAFAMPYIFNSSPIIFRFLFCTEDERQLASHTLHVRQVVFAVAAAFLYATHLPERLKPGHFDIVGHSHQLFHVATILGVKDQLQAVLLDMQERKAVVQHWTRLDFASSVGAMSLILLINTSIILVFTLSLMLSKNKLFSNSTACKCKCS</sequence>
<evidence type="ECO:0000256" key="3">
    <source>
        <dbReference type="ARBA" id="ARBA00022692"/>
    </source>
</evidence>
<accession>A0A2T7PRF1</accession>
<dbReference type="OrthoDB" id="529367at2759"/>
<evidence type="ECO:0000256" key="4">
    <source>
        <dbReference type="ARBA" id="ARBA00022989"/>
    </source>
</evidence>
<dbReference type="PANTHER" id="PTHR20855:SF141">
    <property type="entry name" value="MEMBRANE PROGESTIN RECEPTOR GAMMA-B-LIKE"/>
    <property type="match status" value="1"/>
</dbReference>
<keyword evidence="6" id="KW-0862">Zinc</keyword>
<comment type="caution">
    <text evidence="8">The sequence shown here is derived from an EMBL/GenBank/DDBJ whole genome shotgun (WGS) entry which is preliminary data.</text>
</comment>
<feature type="binding site" evidence="6">
    <location>
        <position position="383"/>
    </location>
    <ligand>
        <name>Zn(2+)</name>
        <dbReference type="ChEBI" id="CHEBI:29105"/>
    </ligand>
</feature>
<evidence type="ECO:0000256" key="7">
    <source>
        <dbReference type="SAM" id="Phobius"/>
    </source>
</evidence>
<feature type="binding site" evidence="6">
    <location>
        <position position="379"/>
    </location>
    <ligand>
        <name>Zn(2+)</name>
        <dbReference type="ChEBI" id="CHEBI:29105"/>
    </ligand>
</feature>
<keyword evidence="9" id="KW-1185">Reference proteome</keyword>
<keyword evidence="6" id="KW-0479">Metal-binding</keyword>
<keyword evidence="5 7" id="KW-0472">Membrane</keyword>
<feature type="transmembrane region" description="Helical" evidence="7">
    <location>
        <begin position="420"/>
        <end position="443"/>
    </location>
</feature>
<organism evidence="8 9">
    <name type="scientific">Pomacea canaliculata</name>
    <name type="common">Golden apple snail</name>
    <dbReference type="NCBI Taxonomy" id="400727"/>
    <lineage>
        <taxon>Eukaryota</taxon>
        <taxon>Metazoa</taxon>
        <taxon>Spiralia</taxon>
        <taxon>Lophotrochozoa</taxon>
        <taxon>Mollusca</taxon>
        <taxon>Gastropoda</taxon>
        <taxon>Caenogastropoda</taxon>
        <taxon>Architaenioglossa</taxon>
        <taxon>Ampullarioidea</taxon>
        <taxon>Ampullariidae</taxon>
        <taxon>Pomacea</taxon>
    </lineage>
</organism>
<dbReference type="PANTHER" id="PTHR20855">
    <property type="entry name" value="ADIPOR/PROGESTIN RECEPTOR-RELATED"/>
    <property type="match status" value="1"/>
</dbReference>
<dbReference type="Proteomes" id="UP000245119">
    <property type="component" value="Linkage Group LG2"/>
</dbReference>
<feature type="binding site" evidence="6">
    <location>
        <position position="229"/>
    </location>
    <ligand>
        <name>Zn(2+)</name>
        <dbReference type="ChEBI" id="CHEBI:29105"/>
    </ligand>
</feature>
<feature type="transmembrane region" description="Helical" evidence="7">
    <location>
        <begin position="276"/>
        <end position="296"/>
    </location>
</feature>
<keyword evidence="4 7" id="KW-1133">Transmembrane helix</keyword>
<dbReference type="EMBL" id="PZQS01000002">
    <property type="protein sequence ID" value="PVD36003.1"/>
    <property type="molecule type" value="Genomic_DNA"/>
</dbReference>
<comment type="subcellular location">
    <subcellularLocation>
        <location evidence="1">Membrane</location>
        <topology evidence="1">Multi-pass membrane protein</topology>
    </subcellularLocation>
</comment>
<gene>
    <name evidence="8" type="ORF">C0Q70_02973</name>
</gene>
<dbReference type="STRING" id="400727.A0A2T7PRF1"/>